<comment type="cofactor">
    <cofactor evidence="2">
        <name>Mg(2+)</name>
        <dbReference type="ChEBI" id="CHEBI:18420"/>
    </cofactor>
</comment>
<dbReference type="SUPFAM" id="SSF81631">
    <property type="entry name" value="PAP/OAS1 substrate-binding domain"/>
    <property type="match status" value="1"/>
</dbReference>
<feature type="domain" description="PAP-associated" evidence="9">
    <location>
        <begin position="986"/>
        <end position="1044"/>
    </location>
</feature>
<feature type="compositionally biased region" description="Low complexity" evidence="8">
    <location>
        <begin position="232"/>
        <end position="252"/>
    </location>
</feature>
<dbReference type="CDD" id="cd05402">
    <property type="entry name" value="NT_PAP_TUTase"/>
    <property type="match status" value="1"/>
</dbReference>
<reference evidence="11 12" key="1">
    <citation type="submission" date="2024-10" db="EMBL/GenBank/DDBJ databases">
        <title>Updated reference genomes for cyclostephanoid diatoms.</title>
        <authorList>
            <person name="Roberts W.R."/>
            <person name="Alverson A.J."/>
        </authorList>
    </citation>
    <scope>NUCLEOTIDE SEQUENCE [LARGE SCALE GENOMIC DNA]</scope>
    <source>
        <strain evidence="11 12">AJA010-31</strain>
    </source>
</reference>
<dbReference type="Gene3D" id="3.30.460.10">
    <property type="entry name" value="Beta Polymerase, domain 2"/>
    <property type="match status" value="1"/>
</dbReference>
<evidence type="ECO:0000313" key="11">
    <source>
        <dbReference type="EMBL" id="KAL3782032.1"/>
    </source>
</evidence>
<keyword evidence="7" id="KW-0460">Magnesium</keyword>
<protein>
    <recommendedName>
        <fullName evidence="13">PAP-associated domain-containing protein</fullName>
    </recommendedName>
</protein>
<dbReference type="Pfam" id="PF22600">
    <property type="entry name" value="MTPAP-like_central"/>
    <property type="match status" value="1"/>
</dbReference>
<evidence type="ECO:0000256" key="5">
    <source>
        <dbReference type="ARBA" id="ARBA00022679"/>
    </source>
</evidence>
<evidence type="ECO:0000256" key="7">
    <source>
        <dbReference type="ARBA" id="ARBA00022842"/>
    </source>
</evidence>
<feature type="compositionally biased region" description="Low complexity" evidence="8">
    <location>
        <begin position="37"/>
        <end position="60"/>
    </location>
</feature>
<dbReference type="PANTHER" id="PTHR12271:SF40">
    <property type="entry name" value="POLY(A) RNA POLYMERASE GLD2"/>
    <property type="match status" value="1"/>
</dbReference>
<comment type="subcellular location">
    <subcellularLocation>
        <location evidence="3">Cytoplasm</location>
    </subcellularLocation>
</comment>
<dbReference type="EMBL" id="JALLPJ020000823">
    <property type="protein sequence ID" value="KAL3782032.1"/>
    <property type="molecule type" value="Genomic_DNA"/>
</dbReference>
<keyword evidence="12" id="KW-1185">Reference proteome</keyword>
<evidence type="ECO:0000259" key="10">
    <source>
        <dbReference type="Pfam" id="PF22600"/>
    </source>
</evidence>
<accession>A0ABD3P352</accession>
<evidence type="ECO:0000256" key="2">
    <source>
        <dbReference type="ARBA" id="ARBA00001946"/>
    </source>
</evidence>
<feature type="region of interest" description="Disordered" evidence="8">
    <location>
        <begin position="1"/>
        <end position="60"/>
    </location>
</feature>
<evidence type="ECO:0000313" key="12">
    <source>
        <dbReference type="Proteomes" id="UP001530400"/>
    </source>
</evidence>
<feature type="region of interest" description="Disordered" evidence="8">
    <location>
        <begin position="186"/>
        <end position="279"/>
    </location>
</feature>
<evidence type="ECO:0000256" key="6">
    <source>
        <dbReference type="ARBA" id="ARBA00022723"/>
    </source>
</evidence>
<keyword evidence="5" id="KW-0808">Transferase</keyword>
<dbReference type="Gene3D" id="1.10.1410.10">
    <property type="match status" value="1"/>
</dbReference>
<evidence type="ECO:0000259" key="9">
    <source>
        <dbReference type="Pfam" id="PF03828"/>
    </source>
</evidence>
<evidence type="ECO:0000256" key="8">
    <source>
        <dbReference type="SAM" id="MobiDB-lite"/>
    </source>
</evidence>
<dbReference type="PANTHER" id="PTHR12271">
    <property type="entry name" value="POLY A POLYMERASE CID PAP -RELATED"/>
    <property type="match status" value="1"/>
</dbReference>
<dbReference type="Proteomes" id="UP001530400">
    <property type="component" value="Unassembled WGS sequence"/>
</dbReference>
<organism evidence="11 12">
    <name type="scientific">Cyclotella atomus</name>
    <dbReference type="NCBI Taxonomy" id="382360"/>
    <lineage>
        <taxon>Eukaryota</taxon>
        <taxon>Sar</taxon>
        <taxon>Stramenopiles</taxon>
        <taxon>Ochrophyta</taxon>
        <taxon>Bacillariophyta</taxon>
        <taxon>Coscinodiscophyceae</taxon>
        <taxon>Thalassiosirophycidae</taxon>
        <taxon>Stephanodiscales</taxon>
        <taxon>Stephanodiscaceae</taxon>
        <taxon>Cyclotella</taxon>
    </lineage>
</organism>
<dbReference type="GO" id="GO:0016740">
    <property type="term" value="F:transferase activity"/>
    <property type="evidence" value="ECO:0007669"/>
    <property type="project" value="UniProtKB-KW"/>
</dbReference>
<feature type="compositionally biased region" description="Pro residues" evidence="8">
    <location>
        <begin position="194"/>
        <end position="205"/>
    </location>
</feature>
<proteinExistence type="predicted"/>
<dbReference type="InterPro" id="IPR043519">
    <property type="entry name" value="NT_sf"/>
</dbReference>
<keyword evidence="6" id="KW-0479">Metal-binding</keyword>
<evidence type="ECO:0000256" key="4">
    <source>
        <dbReference type="ARBA" id="ARBA00022490"/>
    </source>
</evidence>
<gene>
    <name evidence="11" type="ORF">ACHAWO_000536</name>
</gene>
<dbReference type="InterPro" id="IPR054708">
    <property type="entry name" value="MTPAP-like_central"/>
</dbReference>
<dbReference type="SUPFAM" id="SSF81301">
    <property type="entry name" value="Nucleotidyltransferase"/>
    <property type="match status" value="1"/>
</dbReference>
<dbReference type="GO" id="GO:0046872">
    <property type="term" value="F:metal ion binding"/>
    <property type="evidence" value="ECO:0007669"/>
    <property type="project" value="UniProtKB-KW"/>
</dbReference>
<evidence type="ECO:0000256" key="1">
    <source>
        <dbReference type="ARBA" id="ARBA00001936"/>
    </source>
</evidence>
<evidence type="ECO:0000256" key="3">
    <source>
        <dbReference type="ARBA" id="ARBA00004496"/>
    </source>
</evidence>
<name>A0ABD3P352_9STRA</name>
<dbReference type="Pfam" id="PF03828">
    <property type="entry name" value="PAP_assoc"/>
    <property type="match status" value="1"/>
</dbReference>
<dbReference type="GO" id="GO:0005737">
    <property type="term" value="C:cytoplasm"/>
    <property type="evidence" value="ECO:0007669"/>
    <property type="project" value="UniProtKB-SubCell"/>
</dbReference>
<comment type="cofactor">
    <cofactor evidence="1">
        <name>Mn(2+)</name>
        <dbReference type="ChEBI" id="CHEBI:29035"/>
    </cofactor>
</comment>
<sequence length="1099" mass="120456">MASTPSPGRGRGGPNGNNKAKSPKAKPGNGHKTTDDSNINASANNNNTSAAPTSNINTANSEPELTDQQILIAFGPYVRSGHPDALKIHQVYLNTHDQALFLGSARRFLVQQKSVEAQAGLSDAASIGTSDASAASGIQLGSAGASSVINTSPSVDVSAVQKIAAQISSVQIDTSAARITEQMNIPFDSKPRVSGPPPGILPPPGLTQTPVEPAPPATVPQSTPEHLTVVPNTVNSASSSQPSTSNNNAQPSILPAPIKSPKEESKSEQAPTTAAKVKIRRTQTRLNEQPGKLFANGVAAPPTPNNPSSTTQLTVRLRTELTARWVLPLKHLRERVLRRQQETGNSTSTSTQSLTIRDALAHLTVGLFRYGVADNGAHCSIVSKTILATDTDATKNGKKEPDYPFDVDQATDCIYGTVPFYSPRTPGNVVFRLYFEDEAHITLATGPMIKVVVQDDYASVLRFILSNFKSKKTNGMSSIHSFGMVLEMFDVNTQSNGLEEAGRAGWGCICETRKLVEGAAVSYLKKKGELDVLERELVEAEGVKKDLLKMAEEHVVVAKKEDDGEKEGGVSEEKQKLMGERYTNERKWKEMQLAYASLLESILKNESSRYLFKKDMMQKMCLEYELWCPLCESFAPNPLVIGDMTQPSSTILVQSFNRNWSVKSFEESRQTMQKELLGYIPIKASLQSITAGRAKSKDMLMDLSNAMKALYMDEYRVSDDVHARREAVRSGIEEIVTASAAFPEGTRVAVFGSSANGFGSPSSDLDLCLQIPQSATDFTKEHGVSAMTQLAEKFTEAGMVDVDTVRLTARIPIVKLNFPYDKDGKSILVECDLSLQNPLACLNTALLNTYSKISPDTCILASIIKRWAKMRDINNPAMHTLSSYGYVLMLLFYLTSSEPNDGFVVDPGNVRGKNPPLLVNLQRVDPSWAQNPVGPYREILAKPHNQYCIHQHPTEPIYMVNTYFYRSGLEILEQYHVNRSKGGPCLGVVLASFFRYFAYEFDYKKLVVSLDTKHGEFKEKETKAEEDGWSLYKPGLAIEDPFEHFYDVAHVVKTSNFHHIQQEFALAYSKIASATSGDRGFVTGRDLIDLICEPVAKDD</sequence>
<feature type="domain" description="Poly(A) RNA polymerase mitochondrial-like central palm" evidence="10">
    <location>
        <begin position="703"/>
        <end position="852"/>
    </location>
</feature>
<evidence type="ECO:0008006" key="13">
    <source>
        <dbReference type="Google" id="ProtNLM"/>
    </source>
</evidence>
<dbReference type="InterPro" id="IPR002058">
    <property type="entry name" value="PAP_assoc"/>
</dbReference>
<dbReference type="AlphaFoldDB" id="A0ABD3P352"/>
<keyword evidence="4" id="KW-0963">Cytoplasm</keyword>
<comment type="caution">
    <text evidence="11">The sequence shown here is derived from an EMBL/GenBank/DDBJ whole genome shotgun (WGS) entry which is preliminary data.</text>
</comment>